<dbReference type="EMBL" id="CAJVRM010000507">
    <property type="protein sequence ID" value="CAG8981701.1"/>
    <property type="molecule type" value="Genomic_DNA"/>
</dbReference>
<dbReference type="AlphaFoldDB" id="A0A9N9M001"/>
<dbReference type="InterPro" id="IPR021858">
    <property type="entry name" value="Fun_TF"/>
</dbReference>
<comment type="caution">
    <text evidence="2">The sequence shown here is derived from an EMBL/GenBank/DDBJ whole genome shotgun (WGS) entry which is preliminary data.</text>
</comment>
<sequence>MSLLFVDNSIIDRRSRKLIRSHAAKGKNLGKTLIPRRKRSEVGGRTVAPMPEGRRSEPESIERQFGDGLSVYPIPAKLPPGSRSLVQRVASSAAITSSPSQQTEDSIETMRHLSDTFRLINEKLAGDEALSDGTIAVILCMTQYERIRGHYRMGRVHFKGLKQIIELRGGIAQFIVDGPEIAQKLFKADVEIALHLGSKTYCSAEIVAEYTKVRGSFEVGYDYIRLCPTSRRISTELQDALRETMSLAWLLNTSTGNEAKLDGGVFHDKIILINYRLIQISPLDDQRPLNYIENAFHLGLLACMTTVRLGFANHTPHYSLLSSLIRIACNSFVEGDEDSQKLFLWVLFVGNVSVLWQQDHAWVIPKIQEITLSLNLRTWEDIRQIISGFPWIGALHDKSGQIL</sequence>
<dbReference type="Pfam" id="PF11951">
    <property type="entry name" value="Fungal_trans_2"/>
    <property type="match status" value="1"/>
</dbReference>
<protein>
    <recommendedName>
        <fullName evidence="4">Tachykinin family protein</fullName>
    </recommendedName>
</protein>
<accession>A0A9N9M001</accession>
<evidence type="ECO:0008006" key="4">
    <source>
        <dbReference type="Google" id="ProtNLM"/>
    </source>
</evidence>
<evidence type="ECO:0000256" key="1">
    <source>
        <dbReference type="SAM" id="MobiDB-lite"/>
    </source>
</evidence>
<dbReference type="OrthoDB" id="4158087at2759"/>
<name>A0A9N9M001_9HELO</name>
<organism evidence="2 3">
    <name type="scientific">Hymenoscyphus albidus</name>
    <dbReference type="NCBI Taxonomy" id="595503"/>
    <lineage>
        <taxon>Eukaryota</taxon>
        <taxon>Fungi</taxon>
        <taxon>Dikarya</taxon>
        <taxon>Ascomycota</taxon>
        <taxon>Pezizomycotina</taxon>
        <taxon>Leotiomycetes</taxon>
        <taxon>Helotiales</taxon>
        <taxon>Helotiaceae</taxon>
        <taxon>Hymenoscyphus</taxon>
    </lineage>
</organism>
<reference evidence="2" key="1">
    <citation type="submission" date="2021-07" db="EMBL/GenBank/DDBJ databases">
        <authorList>
            <person name="Durling M."/>
        </authorList>
    </citation>
    <scope>NUCLEOTIDE SEQUENCE</scope>
</reference>
<proteinExistence type="predicted"/>
<dbReference type="PANTHER" id="PTHR37540">
    <property type="entry name" value="TRANSCRIPTION FACTOR (ACR-2), PUTATIVE-RELATED-RELATED"/>
    <property type="match status" value="1"/>
</dbReference>
<evidence type="ECO:0000313" key="3">
    <source>
        <dbReference type="Proteomes" id="UP000701801"/>
    </source>
</evidence>
<feature type="region of interest" description="Disordered" evidence="1">
    <location>
        <begin position="38"/>
        <end position="61"/>
    </location>
</feature>
<keyword evidence="3" id="KW-1185">Reference proteome</keyword>
<gene>
    <name evidence="2" type="ORF">HYALB_00006574</name>
</gene>
<evidence type="ECO:0000313" key="2">
    <source>
        <dbReference type="EMBL" id="CAG8981701.1"/>
    </source>
</evidence>
<dbReference type="PANTHER" id="PTHR37540:SF9">
    <property type="entry name" value="ZN(2)-C6 FUNGAL-TYPE DOMAIN-CONTAINING PROTEIN"/>
    <property type="match status" value="1"/>
</dbReference>
<dbReference type="Proteomes" id="UP000701801">
    <property type="component" value="Unassembled WGS sequence"/>
</dbReference>
<feature type="compositionally biased region" description="Basic and acidic residues" evidence="1">
    <location>
        <begin position="52"/>
        <end position="61"/>
    </location>
</feature>